<proteinExistence type="predicted"/>
<dbReference type="EMBL" id="BK032799">
    <property type="protein sequence ID" value="DAF60904.1"/>
    <property type="molecule type" value="Genomic_DNA"/>
</dbReference>
<reference evidence="1" key="1">
    <citation type="journal article" date="2021" name="Proc. Natl. Acad. Sci. U.S.A.">
        <title>A Catalog of Tens of Thousands of Viruses from Human Metagenomes Reveals Hidden Associations with Chronic Diseases.</title>
        <authorList>
            <person name="Tisza M.J."/>
            <person name="Buck C.B."/>
        </authorList>
    </citation>
    <scope>NUCLEOTIDE SEQUENCE</scope>
    <source>
        <strain evidence="1">CteEQ43</strain>
    </source>
</reference>
<organism evidence="1">
    <name type="scientific">Siphoviridae sp. cteEQ43</name>
    <dbReference type="NCBI Taxonomy" id="2827905"/>
    <lineage>
        <taxon>Viruses</taxon>
        <taxon>Duplodnaviria</taxon>
        <taxon>Heunggongvirae</taxon>
        <taxon>Uroviricota</taxon>
        <taxon>Caudoviricetes</taxon>
    </lineage>
</organism>
<protein>
    <submittedName>
        <fullName evidence="1">Uncharacterized protein</fullName>
    </submittedName>
</protein>
<evidence type="ECO:0000313" key="1">
    <source>
        <dbReference type="EMBL" id="DAF60904.1"/>
    </source>
</evidence>
<name>A0A8S5TCN7_9CAUD</name>
<sequence length="336" mass="39569">MSKPKYQLPKEAITRLPFIVGRELSYKDICRSLDIEQKTGNSKLAQIAELQKYCDLKKIDGTQRYAVSSYFGNDLANFIDYLNADEQQLLFDCALYQEFLKHPDQPLYLSGTEMLLLFNEINQNFLTTFDRQAITAVKPSFAYMSDMSQIVYRILHQWAMRRIDNLDKRRLVLRRRGFRVYTIQDVKQDHIVTKHNVEPNSDLERRCQKVWSEAYNAATGQTYTEANTDWMPEAKWVKFKTELNKRTRAEFEQEGYVDIRPIMILSPMSADWLKKTVDYILTTVGKPTIINQQAKQKVLYTTQLDAICTNNQRKEFIAWNIDLCPPNWYTKNPHRD</sequence>
<accession>A0A8S5TCN7</accession>